<dbReference type="PANTHER" id="PTHR23110">
    <property type="entry name" value="BTB DOMAIN TRANSCRIPTION FACTOR"/>
    <property type="match status" value="1"/>
</dbReference>
<name>A0AAV2QQ17_MEGNR</name>
<evidence type="ECO:0000313" key="4">
    <source>
        <dbReference type="Proteomes" id="UP001497623"/>
    </source>
</evidence>
<dbReference type="GO" id="GO:0006357">
    <property type="term" value="P:regulation of transcription by RNA polymerase II"/>
    <property type="evidence" value="ECO:0007669"/>
    <property type="project" value="TreeGrafter"/>
</dbReference>
<sequence>MLMMCTQKEEISMSSLESLVEHLQGLGGLDGLAALDGRIVSGQRFCLRWDHFQSNILSNFETMREQEEFVDVTLSSTEGKSLKAHRLLLSACSTYFRDIFRELPSHYHPIIVLQDTSFEELKSILHFIYHGEVSVAQERLGLLLKAAEALRIKGLTRVKKPKGKS</sequence>
<dbReference type="Proteomes" id="UP001497623">
    <property type="component" value="Unassembled WGS sequence"/>
</dbReference>
<dbReference type="Gene3D" id="3.30.710.10">
    <property type="entry name" value="Potassium Channel Kv1.1, Chain A"/>
    <property type="match status" value="1"/>
</dbReference>
<proteinExistence type="predicted"/>
<feature type="domain" description="BTB" evidence="2">
    <location>
        <begin position="70"/>
        <end position="137"/>
    </location>
</feature>
<dbReference type="Pfam" id="PF00651">
    <property type="entry name" value="BTB"/>
    <property type="match status" value="1"/>
</dbReference>
<dbReference type="InterPro" id="IPR011333">
    <property type="entry name" value="SKP1/BTB/POZ_sf"/>
</dbReference>
<keyword evidence="4" id="KW-1185">Reference proteome</keyword>
<dbReference type="EMBL" id="CAXKWB010009653">
    <property type="protein sequence ID" value="CAL4095519.1"/>
    <property type="molecule type" value="Genomic_DNA"/>
</dbReference>
<gene>
    <name evidence="3" type="ORF">MNOR_LOCUS15432</name>
</gene>
<dbReference type="InterPro" id="IPR000210">
    <property type="entry name" value="BTB/POZ_dom"/>
</dbReference>
<evidence type="ECO:0000313" key="3">
    <source>
        <dbReference type="EMBL" id="CAL4095519.1"/>
    </source>
</evidence>
<accession>A0AAV2QQ17</accession>
<protein>
    <recommendedName>
        <fullName evidence="2">BTB domain-containing protein</fullName>
    </recommendedName>
</protein>
<evidence type="ECO:0000259" key="2">
    <source>
        <dbReference type="PROSITE" id="PS50097"/>
    </source>
</evidence>
<dbReference type="CDD" id="cd18315">
    <property type="entry name" value="BTB_POZ_BAB-like"/>
    <property type="match status" value="1"/>
</dbReference>
<dbReference type="AlphaFoldDB" id="A0AAV2QQ17"/>
<dbReference type="PANTHER" id="PTHR23110:SF99">
    <property type="entry name" value="BROAD-COMPLEX CORE PROTEIN ISOFORM 6"/>
    <property type="match status" value="1"/>
</dbReference>
<dbReference type="GO" id="GO:0005634">
    <property type="term" value="C:nucleus"/>
    <property type="evidence" value="ECO:0007669"/>
    <property type="project" value="TreeGrafter"/>
</dbReference>
<dbReference type="InterPro" id="IPR051095">
    <property type="entry name" value="Dros_DevTransReg"/>
</dbReference>
<keyword evidence="1" id="KW-0539">Nucleus</keyword>
<reference evidence="3 4" key="1">
    <citation type="submission" date="2024-05" db="EMBL/GenBank/DDBJ databases">
        <authorList>
            <person name="Wallberg A."/>
        </authorList>
    </citation>
    <scope>NUCLEOTIDE SEQUENCE [LARGE SCALE GENOMIC DNA]</scope>
</reference>
<dbReference type="SMART" id="SM00225">
    <property type="entry name" value="BTB"/>
    <property type="match status" value="1"/>
</dbReference>
<comment type="caution">
    <text evidence="3">The sequence shown here is derived from an EMBL/GenBank/DDBJ whole genome shotgun (WGS) entry which is preliminary data.</text>
</comment>
<organism evidence="3 4">
    <name type="scientific">Meganyctiphanes norvegica</name>
    <name type="common">Northern krill</name>
    <name type="synonym">Thysanopoda norvegica</name>
    <dbReference type="NCBI Taxonomy" id="48144"/>
    <lineage>
        <taxon>Eukaryota</taxon>
        <taxon>Metazoa</taxon>
        <taxon>Ecdysozoa</taxon>
        <taxon>Arthropoda</taxon>
        <taxon>Crustacea</taxon>
        <taxon>Multicrustacea</taxon>
        <taxon>Malacostraca</taxon>
        <taxon>Eumalacostraca</taxon>
        <taxon>Eucarida</taxon>
        <taxon>Euphausiacea</taxon>
        <taxon>Euphausiidae</taxon>
        <taxon>Meganyctiphanes</taxon>
    </lineage>
</organism>
<evidence type="ECO:0000256" key="1">
    <source>
        <dbReference type="ARBA" id="ARBA00023242"/>
    </source>
</evidence>
<dbReference type="PROSITE" id="PS50097">
    <property type="entry name" value="BTB"/>
    <property type="match status" value="1"/>
</dbReference>
<dbReference type="SUPFAM" id="SSF54695">
    <property type="entry name" value="POZ domain"/>
    <property type="match status" value="1"/>
</dbReference>